<evidence type="ECO:0000313" key="2">
    <source>
        <dbReference type="EMBL" id="KIL60689.1"/>
    </source>
</evidence>
<dbReference type="STRING" id="946122.A0A0C2T2I6"/>
<feature type="non-terminal residue" evidence="2">
    <location>
        <position position="1"/>
    </location>
</feature>
<evidence type="ECO:0000256" key="1">
    <source>
        <dbReference type="SAM" id="MobiDB-lite"/>
    </source>
</evidence>
<reference evidence="2 3" key="1">
    <citation type="submission" date="2014-04" db="EMBL/GenBank/DDBJ databases">
        <title>Evolutionary Origins and Diversification of the Mycorrhizal Mutualists.</title>
        <authorList>
            <consortium name="DOE Joint Genome Institute"/>
            <consortium name="Mycorrhizal Genomics Consortium"/>
            <person name="Kohler A."/>
            <person name="Kuo A."/>
            <person name="Nagy L.G."/>
            <person name="Floudas D."/>
            <person name="Copeland A."/>
            <person name="Barry K.W."/>
            <person name="Cichocki N."/>
            <person name="Veneault-Fourrey C."/>
            <person name="LaButti K."/>
            <person name="Lindquist E.A."/>
            <person name="Lipzen A."/>
            <person name="Lundell T."/>
            <person name="Morin E."/>
            <person name="Murat C."/>
            <person name="Riley R."/>
            <person name="Ohm R."/>
            <person name="Sun H."/>
            <person name="Tunlid A."/>
            <person name="Henrissat B."/>
            <person name="Grigoriev I.V."/>
            <person name="Hibbett D.S."/>
            <person name="Martin F."/>
        </authorList>
    </citation>
    <scope>NUCLEOTIDE SEQUENCE [LARGE SCALE GENOMIC DNA]</scope>
    <source>
        <strain evidence="2 3">Koide BX008</strain>
    </source>
</reference>
<feature type="compositionally biased region" description="Acidic residues" evidence="1">
    <location>
        <begin position="152"/>
        <end position="173"/>
    </location>
</feature>
<gene>
    <name evidence="2" type="ORF">M378DRAFT_913559</name>
</gene>
<accession>A0A0C2T2I6</accession>
<dbReference type="InParanoid" id="A0A0C2T2I6"/>
<sequence>YRPTVEKHVATTNGFPVETSGAFGFLDPALIIRGSFLEPAFAFGRTDELLPPSIARQPSEGDEDWKYYYVNMFVDRDMVMRYFGGGVGHASTREATNFFLLDHHRQELEDSEHIIPDEDDSEASRNVPTANQVGEELIDVEEDYGYCGLSENESEHEIDPDEEKELDLGEEAEAEDEEYAELWSINHRHLVLVGRILQGVLRV</sequence>
<evidence type="ECO:0000313" key="3">
    <source>
        <dbReference type="Proteomes" id="UP000054549"/>
    </source>
</evidence>
<dbReference type="OrthoDB" id="3267098at2759"/>
<keyword evidence="3" id="KW-1185">Reference proteome</keyword>
<dbReference type="Proteomes" id="UP000054549">
    <property type="component" value="Unassembled WGS sequence"/>
</dbReference>
<name>A0A0C2T2I6_AMAMK</name>
<dbReference type="AlphaFoldDB" id="A0A0C2T2I6"/>
<dbReference type="EMBL" id="KN818295">
    <property type="protein sequence ID" value="KIL60689.1"/>
    <property type="molecule type" value="Genomic_DNA"/>
</dbReference>
<dbReference type="HOGENOM" id="CLU_1351745_0_0_1"/>
<organism evidence="2 3">
    <name type="scientific">Amanita muscaria (strain Koide BX008)</name>
    <dbReference type="NCBI Taxonomy" id="946122"/>
    <lineage>
        <taxon>Eukaryota</taxon>
        <taxon>Fungi</taxon>
        <taxon>Dikarya</taxon>
        <taxon>Basidiomycota</taxon>
        <taxon>Agaricomycotina</taxon>
        <taxon>Agaricomycetes</taxon>
        <taxon>Agaricomycetidae</taxon>
        <taxon>Agaricales</taxon>
        <taxon>Pluteineae</taxon>
        <taxon>Amanitaceae</taxon>
        <taxon>Amanita</taxon>
    </lineage>
</organism>
<protein>
    <submittedName>
        <fullName evidence="2">Uncharacterized protein</fullName>
    </submittedName>
</protein>
<proteinExistence type="predicted"/>
<feature type="region of interest" description="Disordered" evidence="1">
    <location>
        <begin position="151"/>
        <end position="173"/>
    </location>
</feature>